<sequence>MDSNPDIRRFAAGDLDGIAQLVTATVQESYGHLLPSYRFERDAQWADSWVALDQGRIVGVVLTALDWVEDLWVAVGHRDAGLGGRLRVVAENGRAVQFYRRQGWSTVRQHPHEINSFDMMDLSKQLASADAPARSTP</sequence>
<dbReference type="InterPro" id="IPR016181">
    <property type="entry name" value="Acyl_CoA_acyltransferase"/>
</dbReference>
<reference evidence="2 3" key="1">
    <citation type="journal article" date="2013" name="Antonie Van Leeuwenhoek">
        <title>Dongia rigui sp. nov., isolated from freshwater of a large wetland in Korea.</title>
        <authorList>
            <person name="Baik K.S."/>
            <person name="Hwang Y.M."/>
            <person name="Choi J.S."/>
            <person name="Kwon J."/>
            <person name="Seong C.N."/>
        </authorList>
    </citation>
    <scope>NUCLEOTIDE SEQUENCE [LARGE SCALE GENOMIC DNA]</scope>
    <source>
        <strain evidence="2 3">04SU4-P</strain>
    </source>
</reference>
<evidence type="ECO:0000313" key="3">
    <source>
        <dbReference type="Proteomes" id="UP001271769"/>
    </source>
</evidence>
<protein>
    <submittedName>
        <fullName evidence="2">GNAT family N-acetyltransferase</fullName>
    </submittedName>
</protein>
<dbReference type="PROSITE" id="PS51186">
    <property type="entry name" value="GNAT"/>
    <property type="match status" value="1"/>
</dbReference>
<feature type="domain" description="N-acetyltransferase" evidence="1">
    <location>
        <begin position="5"/>
        <end position="127"/>
    </location>
</feature>
<dbReference type="Proteomes" id="UP001271769">
    <property type="component" value="Unassembled WGS sequence"/>
</dbReference>
<comment type="caution">
    <text evidence="2">The sequence shown here is derived from an EMBL/GenBank/DDBJ whole genome shotgun (WGS) entry which is preliminary data.</text>
</comment>
<evidence type="ECO:0000313" key="2">
    <source>
        <dbReference type="EMBL" id="MDY0870667.1"/>
    </source>
</evidence>
<dbReference type="InterPro" id="IPR000182">
    <property type="entry name" value="GNAT_dom"/>
</dbReference>
<dbReference type="Gene3D" id="3.40.630.30">
    <property type="match status" value="1"/>
</dbReference>
<proteinExistence type="predicted"/>
<keyword evidence="3" id="KW-1185">Reference proteome</keyword>
<evidence type="ECO:0000259" key="1">
    <source>
        <dbReference type="PROSITE" id="PS51186"/>
    </source>
</evidence>
<dbReference type="EMBL" id="JAXCLX010000001">
    <property type="protein sequence ID" value="MDY0870667.1"/>
    <property type="molecule type" value="Genomic_DNA"/>
</dbReference>
<dbReference type="SUPFAM" id="SSF55729">
    <property type="entry name" value="Acyl-CoA N-acyltransferases (Nat)"/>
    <property type="match status" value="1"/>
</dbReference>
<dbReference type="RefSeq" id="WP_320498964.1">
    <property type="nucleotide sequence ID" value="NZ_JAXCLX010000001.1"/>
</dbReference>
<gene>
    <name evidence="2" type="ORF">SMD31_01990</name>
</gene>
<accession>A0ABU5DUM7</accession>
<organism evidence="2 3">
    <name type="scientific">Dongia rigui</name>
    <dbReference type="NCBI Taxonomy" id="940149"/>
    <lineage>
        <taxon>Bacteria</taxon>
        <taxon>Pseudomonadati</taxon>
        <taxon>Pseudomonadota</taxon>
        <taxon>Alphaproteobacteria</taxon>
        <taxon>Rhodospirillales</taxon>
        <taxon>Dongiaceae</taxon>
        <taxon>Dongia</taxon>
    </lineage>
</organism>
<name>A0ABU5DUM7_9PROT</name>